<keyword evidence="7" id="KW-1053">Target membrane</keyword>
<evidence type="ECO:0000256" key="2">
    <source>
        <dbReference type="ARBA" id="ARBA00022483"/>
    </source>
</evidence>
<dbReference type="InterPro" id="IPR001660">
    <property type="entry name" value="SAM"/>
</dbReference>
<dbReference type="InterPro" id="IPR002110">
    <property type="entry name" value="Ankyrin_rpt"/>
</dbReference>
<evidence type="ECO:0000256" key="7">
    <source>
        <dbReference type="ARBA" id="ARBA00023298"/>
    </source>
</evidence>
<feature type="compositionally biased region" description="Basic and acidic residues" evidence="9">
    <location>
        <begin position="131"/>
        <end position="144"/>
    </location>
</feature>
<dbReference type="InterPro" id="IPR036770">
    <property type="entry name" value="Ankyrin_rpt-contain_sf"/>
</dbReference>
<reference evidence="12" key="1">
    <citation type="submission" date="2025-08" db="UniProtKB">
        <authorList>
            <consortium name="RefSeq"/>
        </authorList>
    </citation>
    <scope>IDENTIFICATION</scope>
    <source>
        <tissue evidence="12">Muscle</tissue>
    </source>
</reference>
<accession>A0ABM1C1Y3</accession>
<evidence type="ECO:0000256" key="6">
    <source>
        <dbReference type="ARBA" id="ARBA00023043"/>
    </source>
</evidence>
<dbReference type="InterPro" id="IPR050776">
    <property type="entry name" value="Ank_Repeat/CDKN_Inhibitor"/>
</dbReference>
<feature type="compositionally biased region" description="Low complexity" evidence="9">
    <location>
        <begin position="352"/>
        <end position="363"/>
    </location>
</feature>
<evidence type="ECO:0000256" key="9">
    <source>
        <dbReference type="SAM" id="MobiDB-lite"/>
    </source>
</evidence>
<dbReference type="Pfam" id="PF12796">
    <property type="entry name" value="Ank_2"/>
    <property type="match status" value="1"/>
</dbReference>
<dbReference type="PANTHER" id="PTHR24201:SF15">
    <property type="entry name" value="ANKYRIN REPEAT DOMAIN-CONTAINING PROTEIN 66"/>
    <property type="match status" value="1"/>
</dbReference>
<dbReference type="Gene3D" id="1.25.40.20">
    <property type="entry name" value="Ankyrin repeat-containing domain"/>
    <property type="match status" value="1"/>
</dbReference>
<feature type="domain" description="SAM" evidence="10">
    <location>
        <begin position="382"/>
        <end position="447"/>
    </location>
</feature>
<gene>
    <name evidence="12" type="primary">LOC106476709</name>
</gene>
<organism evidence="11 12">
    <name type="scientific">Limulus polyphemus</name>
    <name type="common">Atlantic horseshoe crab</name>
    <dbReference type="NCBI Taxonomy" id="6850"/>
    <lineage>
        <taxon>Eukaryota</taxon>
        <taxon>Metazoa</taxon>
        <taxon>Ecdysozoa</taxon>
        <taxon>Arthropoda</taxon>
        <taxon>Chelicerata</taxon>
        <taxon>Merostomata</taxon>
        <taxon>Xiphosura</taxon>
        <taxon>Limulidae</taxon>
        <taxon>Limulus</taxon>
    </lineage>
</organism>
<evidence type="ECO:0000256" key="3">
    <source>
        <dbReference type="ARBA" id="ARBA00022537"/>
    </source>
</evidence>
<dbReference type="GeneID" id="106476709"/>
<dbReference type="Pfam" id="PF00536">
    <property type="entry name" value="SAM_1"/>
    <property type="match status" value="1"/>
</dbReference>
<sequence length="459" mass="50773">MQLTTQMLHGTVDKSLGHVADYTDATWGDPDKCDYFGNTALHCATANGHMNCVSFLVNFGVNLWAMDNDFHTAKDVAAVNQRNEILKFLDQVLSRQSTENPKTTQKMQEKSVRDAEKRVKHFQKIQKKATKQAEKSEKQLERQRQRMSGAEIQVHSTGPRSSVAGIGQSLRKDSRLLYISSPKYSEIVNSNQNNSSISLKKGLGAVSRKVQQKKQVTGGDFKVRELETGGKQSVRSLSGFQRDSEVMYVPKYDSQSMSSGSQRKHMKDVFNKNGDHLSRAISEPDLLYTGDSGIDEEVALAEPPSIFERPGFGSVAFRNSISGALLTLPKYKNGFGEGEDCDSDNGSHMRHGSGSDSIGSAGSLAHRNRKTPWDEDELNLDDDETDTAPIILFLAASGLNNYIPLFTKEKIDLESLMLLTDEDLKNLGLPLGPRRKLANSIEQRKSALKEPGEVADSKL</sequence>
<dbReference type="PANTHER" id="PTHR24201">
    <property type="entry name" value="ANK_REP_REGION DOMAIN-CONTAINING PROTEIN"/>
    <property type="match status" value="1"/>
</dbReference>
<dbReference type="Proteomes" id="UP000694941">
    <property type="component" value="Unplaced"/>
</dbReference>
<dbReference type="SUPFAM" id="SSF48403">
    <property type="entry name" value="Ankyrin repeat"/>
    <property type="match status" value="1"/>
</dbReference>
<protein>
    <submittedName>
        <fullName evidence="12">Usher syndrome type-1G protein homolog</fullName>
    </submittedName>
</protein>
<name>A0ABM1C1Y3_LIMPO</name>
<dbReference type="SUPFAM" id="SSF47769">
    <property type="entry name" value="SAM/Pointed domain"/>
    <property type="match status" value="1"/>
</dbReference>
<dbReference type="SMART" id="SM00248">
    <property type="entry name" value="ANK"/>
    <property type="match status" value="1"/>
</dbReference>
<dbReference type="InterPro" id="IPR013761">
    <property type="entry name" value="SAM/pointed_sf"/>
</dbReference>
<feature type="region of interest" description="Disordered" evidence="9">
    <location>
        <begin position="339"/>
        <end position="381"/>
    </location>
</feature>
<evidence type="ECO:0000259" key="10">
    <source>
        <dbReference type="SMART" id="SM00454"/>
    </source>
</evidence>
<keyword evidence="2" id="KW-0268">Exocytosis</keyword>
<dbReference type="RefSeq" id="XP_013792798.2">
    <property type="nucleotide sequence ID" value="XM_013937344.2"/>
</dbReference>
<keyword evidence="5" id="KW-0528">Neurotoxin</keyword>
<keyword evidence="7" id="KW-0472">Membrane</keyword>
<evidence type="ECO:0000256" key="4">
    <source>
        <dbReference type="ARBA" id="ARBA00022737"/>
    </source>
</evidence>
<evidence type="ECO:0000256" key="5">
    <source>
        <dbReference type="ARBA" id="ARBA00023028"/>
    </source>
</evidence>
<keyword evidence="5" id="KW-0638">Presynaptic neurotoxin</keyword>
<comment type="subcellular location">
    <subcellularLocation>
        <location evidence="1">Target cell membrane</location>
    </subcellularLocation>
</comment>
<dbReference type="PROSITE" id="PS50297">
    <property type="entry name" value="ANK_REP_REGION"/>
    <property type="match status" value="1"/>
</dbReference>
<dbReference type="PROSITE" id="PS50088">
    <property type="entry name" value="ANK_REPEAT"/>
    <property type="match status" value="1"/>
</dbReference>
<evidence type="ECO:0000313" key="11">
    <source>
        <dbReference type="Proteomes" id="UP000694941"/>
    </source>
</evidence>
<keyword evidence="6 8" id="KW-0040">ANK repeat</keyword>
<dbReference type="SMART" id="SM00454">
    <property type="entry name" value="SAM"/>
    <property type="match status" value="1"/>
</dbReference>
<keyword evidence="11" id="KW-1185">Reference proteome</keyword>
<keyword evidence="5" id="KW-0800">Toxin</keyword>
<evidence type="ECO:0000313" key="12">
    <source>
        <dbReference type="RefSeq" id="XP_013792798.2"/>
    </source>
</evidence>
<feature type="region of interest" description="Disordered" evidence="9">
    <location>
        <begin position="123"/>
        <end position="167"/>
    </location>
</feature>
<keyword evidence="3" id="KW-1052">Target cell membrane</keyword>
<keyword evidence="4" id="KW-0677">Repeat</keyword>
<dbReference type="CDD" id="cd09517">
    <property type="entry name" value="SAM_USH1G_HARP"/>
    <property type="match status" value="1"/>
</dbReference>
<evidence type="ECO:0000256" key="1">
    <source>
        <dbReference type="ARBA" id="ARBA00004175"/>
    </source>
</evidence>
<evidence type="ECO:0000256" key="8">
    <source>
        <dbReference type="PROSITE-ProRule" id="PRU00023"/>
    </source>
</evidence>
<proteinExistence type="predicted"/>
<feature type="repeat" description="ANK" evidence="8">
    <location>
        <begin position="36"/>
        <end position="68"/>
    </location>
</feature>
<dbReference type="Gene3D" id="1.10.150.50">
    <property type="entry name" value="Transcription Factor, Ets-1"/>
    <property type="match status" value="1"/>
</dbReference>